<dbReference type="SUPFAM" id="SSF55811">
    <property type="entry name" value="Nudix"/>
    <property type="match status" value="1"/>
</dbReference>
<dbReference type="STRING" id="89784.SAMN04489725_103226"/>
<keyword evidence="2" id="KW-0378">Hydrolase</keyword>
<dbReference type="GO" id="GO:0006753">
    <property type="term" value="P:nucleoside phosphate metabolic process"/>
    <property type="evidence" value="ECO:0007669"/>
    <property type="project" value="TreeGrafter"/>
</dbReference>
<gene>
    <name evidence="4" type="ORF">SAMN04489725_103226</name>
</gene>
<evidence type="ECO:0000313" key="4">
    <source>
        <dbReference type="EMBL" id="SDW25383.1"/>
    </source>
</evidence>
<dbReference type="EMBL" id="FNOJ01000003">
    <property type="protein sequence ID" value="SDW25383.1"/>
    <property type="molecule type" value="Genomic_DNA"/>
</dbReference>
<proteinExistence type="predicted"/>
<dbReference type="AlphaFoldDB" id="A0A1H2S195"/>
<dbReference type="InterPro" id="IPR000086">
    <property type="entry name" value="NUDIX_hydrolase_dom"/>
</dbReference>
<evidence type="ECO:0000256" key="1">
    <source>
        <dbReference type="ARBA" id="ARBA00001946"/>
    </source>
</evidence>
<comment type="cofactor">
    <cofactor evidence="1">
        <name>Mg(2+)</name>
        <dbReference type="ChEBI" id="CHEBI:18420"/>
    </cofactor>
</comment>
<reference evidence="5" key="1">
    <citation type="submission" date="2016-10" db="EMBL/GenBank/DDBJ databases">
        <authorList>
            <person name="Varghese N."/>
        </authorList>
    </citation>
    <scope>NUCLEOTIDE SEQUENCE [LARGE SCALE GENOMIC DNA]</scope>
    <source>
        <strain evidence="5">DSM 12489</strain>
    </source>
</reference>
<keyword evidence="5" id="KW-1185">Reference proteome</keyword>
<dbReference type="InterPro" id="IPR020084">
    <property type="entry name" value="NUDIX_hydrolase_CS"/>
</dbReference>
<protein>
    <submittedName>
        <fullName evidence="4">NUDIX domain-containing protein</fullName>
    </submittedName>
</protein>
<dbReference type="Proteomes" id="UP000182589">
    <property type="component" value="Unassembled WGS sequence"/>
</dbReference>
<dbReference type="PANTHER" id="PTHR11839:SF18">
    <property type="entry name" value="NUDIX HYDROLASE DOMAIN-CONTAINING PROTEIN"/>
    <property type="match status" value="1"/>
</dbReference>
<dbReference type="GO" id="GO:0016787">
    <property type="term" value="F:hydrolase activity"/>
    <property type="evidence" value="ECO:0007669"/>
    <property type="project" value="UniProtKB-KW"/>
</dbReference>
<evidence type="ECO:0000313" key="5">
    <source>
        <dbReference type="Proteomes" id="UP000182589"/>
    </source>
</evidence>
<name>A0A1H2S195_9BACL</name>
<dbReference type="PROSITE" id="PS51462">
    <property type="entry name" value="NUDIX"/>
    <property type="match status" value="1"/>
</dbReference>
<dbReference type="PANTHER" id="PTHR11839">
    <property type="entry name" value="UDP/ADP-SUGAR PYROPHOSPHATASE"/>
    <property type="match status" value="1"/>
</dbReference>
<dbReference type="Gene3D" id="3.90.79.10">
    <property type="entry name" value="Nucleoside Triphosphate Pyrophosphohydrolase"/>
    <property type="match status" value="1"/>
</dbReference>
<feature type="domain" description="Nudix hydrolase" evidence="3">
    <location>
        <begin position="1"/>
        <end position="170"/>
    </location>
</feature>
<dbReference type="RefSeq" id="WP_074692006.1">
    <property type="nucleotide sequence ID" value="NZ_FNOJ01000003.1"/>
</dbReference>
<dbReference type="PROSITE" id="PS00893">
    <property type="entry name" value="NUDIX_BOX"/>
    <property type="match status" value="1"/>
</dbReference>
<accession>A0A1H2S195</accession>
<organism evidence="4 5">
    <name type="scientific">Alicyclobacillus hesperidum</name>
    <dbReference type="NCBI Taxonomy" id="89784"/>
    <lineage>
        <taxon>Bacteria</taxon>
        <taxon>Bacillati</taxon>
        <taxon>Bacillota</taxon>
        <taxon>Bacilli</taxon>
        <taxon>Bacillales</taxon>
        <taxon>Alicyclobacillaceae</taxon>
        <taxon>Alicyclobacillus</taxon>
    </lineage>
</organism>
<dbReference type="Pfam" id="PF00293">
    <property type="entry name" value="NUDIX"/>
    <property type="match status" value="1"/>
</dbReference>
<dbReference type="GO" id="GO:0019693">
    <property type="term" value="P:ribose phosphate metabolic process"/>
    <property type="evidence" value="ECO:0007669"/>
    <property type="project" value="TreeGrafter"/>
</dbReference>
<dbReference type="GO" id="GO:0005829">
    <property type="term" value="C:cytosol"/>
    <property type="evidence" value="ECO:0007669"/>
    <property type="project" value="TreeGrafter"/>
</dbReference>
<evidence type="ECO:0000256" key="2">
    <source>
        <dbReference type="ARBA" id="ARBA00022801"/>
    </source>
</evidence>
<dbReference type="InterPro" id="IPR015797">
    <property type="entry name" value="NUDIX_hydrolase-like_dom_sf"/>
</dbReference>
<sequence length="186" mass="20619">MEKRGKWTILRSEVKYENPWLSVVEHEVVRPDGKPGIYGVIDAGYNAATVAIDGEFNVILVDEFVFPFGVVQPQIPSGQFRDDEEPQAAASRELFEETGVTATSWVSLGTFQLSGGISTQVSHLFIAQNLSFGERMLEGTEQIEMRKIPFEDALAMCLDGRIQDSVSLVGLLRAAQWLRQKGSLRG</sequence>
<evidence type="ECO:0000259" key="3">
    <source>
        <dbReference type="PROSITE" id="PS51462"/>
    </source>
</evidence>